<protein>
    <submittedName>
        <fullName evidence="2">Uncharacterized protein</fullName>
    </submittedName>
</protein>
<organism evidence="2 3">
    <name type="scientific">Companilactobacillus nantensis DSM 16982</name>
    <dbReference type="NCBI Taxonomy" id="1423774"/>
    <lineage>
        <taxon>Bacteria</taxon>
        <taxon>Bacillati</taxon>
        <taxon>Bacillota</taxon>
        <taxon>Bacilli</taxon>
        <taxon>Lactobacillales</taxon>
        <taxon>Lactobacillaceae</taxon>
        <taxon>Companilactobacillus</taxon>
    </lineage>
</organism>
<name>A0A0R1WQC9_9LACO</name>
<proteinExistence type="predicted"/>
<accession>A0A0R1WQC9</accession>
<reference evidence="2 3" key="1">
    <citation type="journal article" date="2015" name="Genome Announc.">
        <title>Expanding the biotechnology potential of lactobacilli through comparative genomics of 213 strains and associated genera.</title>
        <authorList>
            <person name="Sun Z."/>
            <person name="Harris H.M."/>
            <person name="McCann A."/>
            <person name="Guo C."/>
            <person name="Argimon S."/>
            <person name="Zhang W."/>
            <person name="Yang X."/>
            <person name="Jeffery I.B."/>
            <person name="Cooney J.C."/>
            <person name="Kagawa T.F."/>
            <person name="Liu W."/>
            <person name="Song Y."/>
            <person name="Salvetti E."/>
            <person name="Wrobel A."/>
            <person name="Rasinkangas P."/>
            <person name="Parkhill J."/>
            <person name="Rea M.C."/>
            <person name="O'Sullivan O."/>
            <person name="Ritari J."/>
            <person name="Douillard F.P."/>
            <person name="Paul Ross R."/>
            <person name="Yang R."/>
            <person name="Briner A.E."/>
            <person name="Felis G.E."/>
            <person name="de Vos W.M."/>
            <person name="Barrangou R."/>
            <person name="Klaenhammer T.R."/>
            <person name="Caufield P.W."/>
            <person name="Cui Y."/>
            <person name="Zhang H."/>
            <person name="O'Toole P.W."/>
        </authorList>
    </citation>
    <scope>NUCLEOTIDE SEQUENCE [LARGE SCALE GENOMIC DNA]</scope>
    <source>
        <strain evidence="2 3">DSM 16982</strain>
    </source>
</reference>
<dbReference type="AlphaFoldDB" id="A0A0R1WQC9"/>
<dbReference type="Proteomes" id="UP000051302">
    <property type="component" value="Unassembled WGS sequence"/>
</dbReference>
<keyword evidence="1" id="KW-1133">Transmembrane helix</keyword>
<sequence>MEGITMDLKRTYMLVLVSMLVSVVEMTVDPGFFVGRISLAFSGLLMVVLSLSFVRSLRRAK</sequence>
<evidence type="ECO:0000313" key="3">
    <source>
        <dbReference type="Proteomes" id="UP000051302"/>
    </source>
</evidence>
<feature type="transmembrane region" description="Helical" evidence="1">
    <location>
        <begin position="34"/>
        <end position="54"/>
    </location>
</feature>
<keyword evidence="1" id="KW-0812">Transmembrane</keyword>
<keyword evidence="3" id="KW-1185">Reference proteome</keyword>
<dbReference type="EMBL" id="AZFV01000010">
    <property type="protein sequence ID" value="KRM17318.1"/>
    <property type="molecule type" value="Genomic_DNA"/>
</dbReference>
<evidence type="ECO:0000256" key="1">
    <source>
        <dbReference type="SAM" id="Phobius"/>
    </source>
</evidence>
<keyword evidence="1" id="KW-0472">Membrane</keyword>
<evidence type="ECO:0000313" key="2">
    <source>
        <dbReference type="EMBL" id="KRM17318.1"/>
    </source>
</evidence>
<dbReference type="PATRIC" id="fig|1423774.3.peg.211"/>
<comment type="caution">
    <text evidence="2">The sequence shown here is derived from an EMBL/GenBank/DDBJ whole genome shotgun (WGS) entry which is preliminary data.</text>
</comment>
<feature type="transmembrane region" description="Helical" evidence="1">
    <location>
        <begin position="12"/>
        <end position="28"/>
    </location>
</feature>
<gene>
    <name evidence="2" type="ORF">FD31_GL000206</name>
</gene>